<sequence length="285" mass="29963">MMNVKVAVTLLVASLATTTYAQNHTVPEFINCGPDILVDDFSVHRTGALPGETVIRDLNLLGADYGKSEANLTYTINTEGKYVEIVAGPNAPPNNNFFFSKFDAGACYDLTHIAAVAYDLVAPVGSTFTMTLTQKSENCTIRVPGNSDSDYVPITKYVTPNGQKQSVVVPFADFKKNLAGGAFDFVHLKDWTLTSFVPEGARFQISNLRLIRDCGDNGPLGKNTTVPAGGSTPVPTTTGAPKATGTNGGTTGGNQQQQQTSNAGKLYGAAGIGLGTLLFGALAML</sequence>
<evidence type="ECO:0000313" key="4">
    <source>
        <dbReference type="Proteomes" id="UP000053201"/>
    </source>
</evidence>
<keyword evidence="4" id="KW-1185">Reference proteome</keyword>
<reference evidence="3 4" key="1">
    <citation type="submission" date="2009-08" db="EMBL/GenBank/DDBJ databases">
        <title>The Genome Sequence of Spizellomyces punctatus strain DAOM BR117.</title>
        <authorList>
            <consortium name="The Broad Institute Genome Sequencing Platform"/>
            <person name="Russ C."/>
            <person name="Cuomo C."/>
            <person name="Shea T."/>
            <person name="Young S.K."/>
            <person name="Zeng Q."/>
            <person name="Koehrsen M."/>
            <person name="Haas B."/>
            <person name="Borodovsky M."/>
            <person name="Guigo R."/>
            <person name="Alvarado L."/>
            <person name="Berlin A."/>
            <person name="Bochicchio J."/>
            <person name="Borenstein D."/>
            <person name="Chapman S."/>
            <person name="Chen Z."/>
            <person name="Engels R."/>
            <person name="Freedman E."/>
            <person name="Gellesch M."/>
            <person name="Goldberg J."/>
            <person name="Griggs A."/>
            <person name="Gujja S."/>
            <person name="Heiman D."/>
            <person name="Hepburn T."/>
            <person name="Howarth C."/>
            <person name="Jen D."/>
            <person name="Larson L."/>
            <person name="Lewis B."/>
            <person name="Mehta T."/>
            <person name="Park D."/>
            <person name="Pearson M."/>
            <person name="Roberts A."/>
            <person name="Saif S."/>
            <person name="Shenoy N."/>
            <person name="Sisk P."/>
            <person name="Stolte C."/>
            <person name="Sykes S."/>
            <person name="Thomson T."/>
            <person name="Walk T."/>
            <person name="White J."/>
            <person name="Yandava C."/>
            <person name="Burger G."/>
            <person name="Gray M.W."/>
            <person name="Holland P.W.H."/>
            <person name="King N."/>
            <person name="Lang F.B.F."/>
            <person name="Roger A.J."/>
            <person name="Ruiz-Trillo I."/>
            <person name="Lander E."/>
            <person name="Nusbaum C."/>
        </authorList>
    </citation>
    <scope>NUCLEOTIDE SEQUENCE [LARGE SCALE GENOMIC DNA]</scope>
    <source>
        <strain evidence="3 4">DAOM BR117</strain>
    </source>
</reference>
<feature type="signal peptide" evidence="2">
    <location>
        <begin position="1"/>
        <end position="21"/>
    </location>
</feature>
<name>A0A0L0H6E8_SPIPD</name>
<organism evidence="3 4">
    <name type="scientific">Spizellomyces punctatus (strain DAOM BR117)</name>
    <dbReference type="NCBI Taxonomy" id="645134"/>
    <lineage>
        <taxon>Eukaryota</taxon>
        <taxon>Fungi</taxon>
        <taxon>Fungi incertae sedis</taxon>
        <taxon>Chytridiomycota</taxon>
        <taxon>Chytridiomycota incertae sedis</taxon>
        <taxon>Chytridiomycetes</taxon>
        <taxon>Spizellomycetales</taxon>
        <taxon>Spizellomycetaceae</taxon>
        <taxon>Spizellomyces</taxon>
    </lineage>
</organism>
<dbReference type="InParanoid" id="A0A0L0H6E8"/>
<feature type="compositionally biased region" description="Low complexity" evidence="1">
    <location>
        <begin position="232"/>
        <end position="245"/>
    </location>
</feature>
<evidence type="ECO:0000313" key="3">
    <source>
        <dbReference type="EMBL" id="KNC96549.1"/>
    </source>
</evidence>
<evidence type="ECO:0000256" key="2">
    <source>
        <dbReference type="SAM" id="SignalP"/>
    </source>
</evidence>
<accession>A0A0L0H6E8</accession>
<dbReference type="STRING" id="645134.A0A0L0H6E8"/>
<dbReference type="EMBL" id="KQ257468">
    <property type="protein sequence ID" value="KNC96549.1"/>
    <property type="molecule type" value="Genomic_DNA"/>
</dbReference>
<feature type="region of interest" description="Disordered" evidence="1">
    <location>
        <begin position="221"/>
        <end position="260"/>
    </location>
</feature>
<dbReference type="AlphaFoldDB" id="A0A0L0H6E8"/>
<proteinExistence type="predicted"/>
<evidence type="ECO:0000256" key="1">
    <source>
        <dbReference type="SAM" id="MobiDB-lite"/>
    </source>
</evidence>
<gene>
    <name evidence="3" type="ORF">SPPG_08137</name>
</gene>
<keyword evidence="2" id="KW-0732">Signal</keyword>
<protein>
    <submittedName>
        <fullName evidence="3">Uncharacterized protein</fullName>
    </submittedName>
</protein>
<feature type="chain" id="PRO_5005539822" evidence="2">
    <location>
        <begin position="22"/>
        <end position="285"/>
    </location>
</feature>
<dbReference type="Proteomes" id="UP000053201">
    <property type="component" value="Unassembled WGS sequence"/>
</dbReference>
<dbReference type="VEuPathDB" id="FungiDB:SPPG_08137"/>
<dbReference type="GeneID" id="27691314"/>
<dbReference type="RefSeq" id="XP_016604589.1">
    <property type="nucleotide sequence ID" value="XM_016756292.1"/>
</dbReference>
<dbReference type="OrthoDB" id="2107553at2759"/>